<evidence type="ECO:0000313" key="1">
    <source>
        <dbReference type="EMBL" id="KAK9170394.1"/>
    </source>
</evidence>
<dbReference type="EMBL" id="JBBNAF010000001">
    <property type="protein sequence ID" value="KAK9170394.1"/>
    <property type="molecule type" value="Genomic_DNA"/>
</dbReference>
<reference evidence="1 2" key="1">
    <citation type="submission" date="2024-01" db="EMBL/GenBank/DDBJ databases">
        <title>Genome assemblies of Stephania.</title>
        <authorList>
            <person name="Yang L."/>
        </authorList>
    </citation>
    <scope>NUCLEOTIDE SEQUENCE [LARGE SCALE GENOMIC DNA]</scope>
    <source>
        <strain evidence="1">YNDBR</strain>
        <tissue evidence="1">Leaf</tissue>
    </source>
</reference>
<keyword evidence="2" id="KW-1185">Reference proteome</keyword>
<evidence type="ECO:0000313" key="2">
    <source>
        <dbReference type="Proteomes" id="UP001420932"/>
    </source>
</evidence>
<dbReference type="AlphaFoldDB" id="A0AAP0Q8W1"/>
<protein>
    <submittedName>
        <fullName evidence="1">Uncharacterized protein</fullName>
    </submittedName>
</protein>
<sequence>MIISALSRQDQVCGYEGCLVGPRRHIGNVDGELHREKHIGRCNPSIVQILVAKAKEENFESLYGEGGSGFVVTGDGMDGDGGSDATVEAGAFATATIKVKASKSDEPPKIRDGWLWVVDVKVCGDWGWNGRRWRE</sequence>
<comment type="caution">
    <text evidence="1">The sequence shown here is derived from an EMBL/GenBank/DDBJ whole genome shotgun (WGS) entry which is preliminary data.</text>
</comment>
<dbReference type="Proteomes" id="UP001420932">
    <property type="component" value="Unassembled WGS sequence"/>
</dbReference>
<accession>A0AAP0Q8W1</accession>
<name>A0AAP0Q8W1_9MAGN</name>
<gene>
    <name evidence="1" type="ORF">Syun_002534</name>
</gene>
<proteinExistence type="predicted"/>
<organism evidence="1 2">
    <name type="scientific">Stephania yunnanensis</name>
    <dbReference type="NCBI Taxonomy" id="152371"/>
    <lineage>
        <taxon>Eukaryota</taxon>
        <taxon>Viridiplantae</taxon>
        <taxon>Streptophyta</taxon>
        <taxon>Embryophyta</taxon>
        <taxon>Tracheophyta</taxon>
        <taxon>Spermatophyta</taxon>
        <taxon>Magnoliopsida</taxon>
        <taxon>Ranunculales</taxon>
        <taxon>Menispermaceae</taxon>
        <taxon>Menispermoideae</taxon>
        <taxon>Cissampelideae</taxon>
        <taxon>Stephania</taxon>
    </lineage>
</organism>